<keyword evidence="3" id="KW-1185">Reference proteome</keyword>
<evidence type="ECO:0000313" key="3">
    <source>
        <dbReference type="Proteomes" id="UP000236488"/>
    </source>
</evidence>
<gene>
    <name evidence="2" type="ORF">C2L80_06625</name>
</gene>
<evidence type="ECO:0000256" key="1">
    <source>
        <dbReference type="SAM" id="Phobius"/>
    </source>
</evidence>
<comment type="caution">
    <text evidence="2">The sequence shown here is derived from an EMBL/GenBank/DDBJ whole genome shotgun (WGS) entry which is preliminary data.</text>
</comment>
<dbReference type="AlphaFoldDB" id="A0A2K2U5E0"/>
<keyword evidence="1" id="KW-1133">Transmembrane helix</keyword>
<keyword evidence="1" id="KW-0812">Transmembrane</keyword>
<keyword evidence="1" id="KW-0472">Membrane</keyword>
<dbReference type="EMBL" id="PPEL01000031">
    <property type="protein sequence ID" value="PNV65428.1"/>
    <property type="molecule type" value="Genomic_DNA"/>
</dbReference>
<proteinExistence type="predicted"/>
<feature type="transmembrane region" description="Helical" evidence="1">
    <location>
        <begin position="97"/>
        <end position="115"/>
    </location>
</feature>
<organism evidence="2 3">
    <name type="scientific">Rubneribacter badeniensis</name>
    <dbReference type="NCBI Taxonomy" id="2070688"/>
    <lineage>
        <taxon>Bacteria</taxon>
        <taxon>Bacillati</taxon>
        <taxon>Actinomycetota</taxon>
        <taxon>Coriobacteriia</taxon>
        <taxon>Eggerthellales</taxon>
        <taxon>Eggerthellaceae</taxon>
        <taxon>Rubneribacter</taxon>
    </lineage>
</organism>
<protein>
    <submittedName>
        <fullName evidence="2">Uncharacterized protein</fullName>
    </submittedName>
</protein>
<dbReference type="Proteomes" id="UP000236488">
    <property type="component" value="Unassembled WGS sequence"/>
</dbReference>
<accession>A0A2K2U5E0</accession>
<sequence length="120" mass="12593">MRCVTARACGLDLRAACDVRACEGSACALLACCAFSRALCLAAVCVPRLAPCACRAFLPARLPRPFPCITWLEYHGCAVLRATPGGIFDEEVTPMDAQTVIALCAIFTVVAAMIGPSKGK</sequence>
<name>A0A2K2U5E0_9ACTN</name>
<evidence type="ECO:0000313" key="2">
    <source>
        <dbReference type="EMBL" id="PNV65428.1"/>
    </source>
</evidence>
<reference evidence="2 3" key="1">
    <citation type="journal article" date="2018" name="Int. J. Syst. Evol. Microbiol.">
        <title>Rubneribacter badeniensis gen. nov., sp. nov. and Enteroscipio rubneri gen. nov., sp. nov., new members of the Eggerthellaceae isolated from human faeces.</title>
        <authorList>
            <person name="Danylec N."/>
            <person name="Gobl A."/>
            <person name="Stoll D.A."/>
            <person name="Hetzer B."/>
            <person name="Kulling S.E."/>
            <person name="Huch M."/>
        </authorList>
    </citation>
    <scope>NUCLEOTIDE SEQUENCE [LARGE SCALE GENOMIC DNA]</scope>
    <source>
        <strain evidence="2 3">ResAG-85</strain>
    </source>
</reference>